<dbReference type="Pfam" id="PF13346">
    <property type="entry name" value="ABC2_membrane_5"/>
    <property type="match status" value="1"/>
</dbReference>
<feature type="transmembrane region" description="Helical" evidence="1">
    <location>
        <begin position="114"/>
        <end position="139"/>
    </location>
</feature>
<protein>
    <recommendedName>
        <fullName evidence="4">ABC-2 family transporter protein</fullName>
    </recommendedName>
</protein>
<dbReference type="PANTHER" id="PTHR41309:SF2">
    <property type="entry name" value="MEMBRANE PROTEIN"/>
    <property type="match status" value="1"/>
</dbReference>
<keyword evidence="3" id="KW-1185">Reference proteome</keyword>
<sequence length="215" mass="24051">MNGLILKDLYNLKSSGKSLFIPIVVFSLFYFLQGINMEVWDVFIIFFVSIFVINTMSYDNTAKWDKYALTMPVTRRDVVLSKYMVSIIVIFIGSILATALSFAQGINKHNLDVIEIFTVNGAAMAGGFLFISVTLPVIYKFGVEKSRVLILLVFLAPAGIVIGKSKFAKLKFSPLAVQYIHIILKYLPVILLLIAILAVLISYSISLKVYSNKDM</sequence>
<evidence type="ECO:0000313" key="2">
    <source>
        <dbReference type="EMBL" id="OBR96128.1"/>
    </source>
</evidence>
<dbReference type="PANTHER" id="PTHR41309">
    <property type="entry name" value="MEMBRANE PROTEIN-RELATED"/>
    <property type="match status" value="1"/>
</dbReference>
<accession>A0A1A6B1I1</accession>
<feature type="transmembrane region" description="Helical" evidence="1">
    <location>
        <begin position="183"/>
        <end position="205"/>
    </location>
</feature>
<comment type="caution">
    <text evidence="2">The sequence shown here is derived from an EMBL/GenBank/DDBJ whole genome shotgun (WGS) entry which is preliminary data.</text>
</comment>
<feature type="transmembrane region" description="Helical" evidence="1">
    <location>
        <begin position="145"/>
        <end position="162"/>
    </location>
</feature>
<dbReference type="RefSeq" id="WP_065076984.1">
    <property type="nucleotide sequence ID" value="NZ_LROS01000006.1"/>
</dbReference>
<gene>
    <name evidence="2" type="ORF">CLRAG_05790</name>
</gene>
<feature type="transmembrane region" description="Helical" evidence="1">
    <location>
        <begin position="78"/>
        <end position="102"/>
    </location>
</feature>
<feature type="transmembrane region" description="Helical" evidence="1">
    <location>
        <begin position="15"/>
        <end position="32"/>
    </location>
</feature>
<dbReference type="Proteomes" id="UP000093954">
    <property type="component" value="Unassembled WGS sequence"/>
</dbReference>
<keyword evidence="1" id="KW-0812">Transmembrane</keyword>
<keyword evidence="1" id="KW-0472">Membrane</keyword>
<evidence type="ECO:0008006" key="4">
    <source>
        <dbReference type="Google" id="ProtNLM"/>
    </source>
</evidence>
<dbReference type="EMBL" id="LROS01000006">
    <property type="protein sequence ID" value="OBR96128.1"/>
    <property type="molecule type" value="Genomic_DNA"/>
</dbReference>
<organism evidence="2 3">
    <name type="scientific">Clostridium ragsdalei P11</name>
    <dbReference type="NCBI Taxonomy" id="1353534"/>
    <lineage>
        <taxon>Bacteria</taxon>
        <taxon>Bacillati</taxon>
        <taxon>Bacillota</taxon>
        <taxon>Clostridia</taxon>
        <taxon>Eubacteriales</taxon>
        <taxon>Clostridiaceae</taxon>
        <taxon>Clostridium</taxon>
    </lineage>
</organism>
<dbReference type="PATRIC" id="fig|1353534.3.peg.586"/>
<dbReference type="InterPro" id="IPR025699">
    <property type="entry name" value="ABC2_memb-like"/>
</dbReference>
<evidence type="ECO:0000313" key="3">
    <source>
        <dbReference type="Proteomes" id="UP000093954"/>
    </source>
</evidence>
<evidence type="ECO:0000256" key="1">
    <source>
        <dbReference type="SAM" id="Phobius"/>
    </source>
</evidence>
<keyword evidence="1" id="KW-1133">Transmembrane helix</keyword>
<reference evidence="2 3" key="1">
    <citation type="journal article" date="2012" name="Front. Microbiol.">
        <title>Draft Genome Sequence of the Virulent Strain 01-B526 of the Fish Pathogen Aeromonas salmonicida.</title>
        <authorList>
            <person name="Charette S.J."/>
            <person name="Brochu F."/>
            <person name="Boyle B."/>
            <person name="Filion G."/>
            <person name="Tanaka K.H."/>
            <person name="Derome N."/>
        </authorList>
    </citation>
    <scope>NUCLEOTIDE SEQUENCE [LARGE SCALE GENOMIC DNA]</scope>
    <source>
        <strain evidence="2 3">P11</strain>
    </source>
</reference>
<feature type="transmembrane region" description="Helical" evidence="1">
    <location>
        <begin position="39"/>
        <end position="58"/>
    </location>
</feature>
<dbReference type="AlphaFoldDB" id="A0A1A6B1I1"/>
<proteinExistence type="predicted"/>
<name>A0A1A6B1I1_9CLOT</name>